<protein>
    <submittedName>
        <fullName evidence="1">Uncharacterized protein</fullName>
    </submittedName>
</protein>
<dbReference type="KEGG" id="cpsk:Q0N40_01535"/>
<proteinExistence type="predicted"/>
<reference evidence="1 2" key="1">
    <citation type="submission" date="2023-10" db="EMBL/GenBank/DDBJ databases">
        <title>complete genome sequence of Corynebacterium pseudokroppenstedtii P15-C1.</title>
        <authorList>
            <person name="Bruggemann H."/>
            <person name="Poehlein A."/>
        </authorList>
    </citation>
    <scope>NUCLEOTIDE SEQUENCE [LARGE SCALE GENOMIC DNA]</scope>
    <source>
        <strain evidence="1 2">P15_C1</strain>
    </source>
</reference>
<evidence type="ECO:0000313" key="1">
    <source>
        <dbReference type="EMBL" id="WPF25263.1"/>
    </source>
</evidence>
<keyword evidence="2" id="KW-1185">Reference proteome</keyword>
<accession>A0AAU0Q009</accession>
<sequence length="119" mass="13055">MREGATRSPVACRNSSQSRLLEGVSHGYWGIRVFTNDVFGTIRTAEHEDRVYFGGCDVATDLGCKDLVNVIKQYGRGVAFRHPIADAFDTSDLDVEAAGRLVQINDVAKKIQPVMAHST</sequence>
<name>A0AAU0Q009_9CORY</name>
<dbReference type="AlphaFoldDB" id="A0AAU0Q009"/>
<dbReference type="Proteomes" id="UP001174314">
    <property type="component" value="Chromosome"/>
</dbReference>
<organism evidence="1 2">
    <name type="scientific">Corynebacterium pseudokroppenstedtii</name>
    <dbReference type="NCBI Taxonomy" id="2804917"/>
    <lineage>
        <taxon>Bacteria</taxon>
        <taxon>Bacillati</taxon>
        <taxon>Actinomycetota</taxon>
        <taxon>Actinomycetes</taxon>
        <taxon>Mycobacteriales</taxon>
        <taxon>Corynebacteriaceae</taxon>
        <taxon>Corynebacterium</taxon>
    </lineage>
</organism>
<evidence type="ECO:0000313" key="2">
    <source>
        <dbReference type="Proteomes" id="UP001174314"/>
    </source>
</evidence>
<dbReference type="EMBL" id="CP137757">
    <property type="protein sequence ID" value="WPF25263.1"/>
    <property type="molecule type" value="Genomic_DNA"/>
</dbReference>
<dbReference type="RefSeq" id="WP_221924187.1">
    <property type="nucleotide sequence ID" value="NZ_CP137757.1"/>
</dbReference>
<gene>
    <name evidence="1" type="ORF">Q0N40_01535</name>
</gene>